<evidence type="ECO:0000313" key="3">
    <source>
        <dbReference type="Proteomes" id="UP001597013"/>
    </source>
</evidence>
<evidence type="ECO:0000256" key="1">
    <source>
        <dbReference type="SAM" id="SignalP"/>
    </source>
</evidence>
<dbReference type="RefSeq" id="WP_386126906.1">
    <property type="nucleotide sequence ID" value="NZ_JBHTJL010000003.1"/>
</dbReference>
<accession>A0ABW3N213</accession>
<protein>
    <submittedName>
        <fullName evidence="2">Type 1 periplasmic binding fold superfamily protein</fullName>
    </submittedName>
</protein>
<comment type="caution">
    <text evidence="2">The sequence shown here is derived from an EMBL/GenBank/DDBJ whole genome shotgun (WGS) entry which is preliminary data.</text>
</comment>
<evidence type="ECO:0000313" key="2">
    <source>
        <dbReference type="EMBL" id="MFD1061728.1"/>
    </source>
</evidence>
<feature type="signal peptide" evidence="1">
    <location>
        <begin position="1"/>
        <end position="21"/>
    </location>
</feature>
<gene>
    <name evidence="2" type="ORF">ACFQ1Q_00620</name>
</gene>
<feature type="chain" id="PRO_5046125764" evidence="1">
    <location>
        <begin position="22"/>
        <end position="187"/>
    </location>
</feature>
<keyword evidence="1" id="KW-0732">Signal</keyword>
<proteinExistence type="predicted"/>
<keyword evidence="3" id="KW-1185">Reference proteome</keyword>
<sequence length="187" mass="19996">MKNLKIAFLLFAAALFTVSCSDDDNPVIVNEEEVITKMVVEFVPVGGGNRVVVEVNDPDGDGPIQPVATDGILVANTTYNANITLLDESNPNDIENITEEVEEEDDEHQFFFATTGNIGTITYLDFDANNNPVGLNFSLETLSATSGTLTVTLRHEPIKDAAGVSNGDITNAGGETDIQATFNISVQ</sequence>
<organism evidence="2 3">
    <name type="scientific">Winogradskyella litorisediminis</name>
    <dbReference type="NCBI Taxonomy" id="1156618"/>
    <lineage>
        <taxon>Bacteria</taxon>
        <taxon>Pseudomonadati</taxon>
        <taxon>Bacteroidota</taxon>
        <taxon>Flavobacteriia</taxon>
        <taxon>Flavobacteriales</taxon>
        <taxon>Flavobacteriaceae</taxon>
        <taxon>Winogradskyella</taxon>
    </lineage>
</organism>
<reference evidence="3" key="1">
    <citation type="journal article" date="2019" name="Int. J. Syst. Evol. Microbiol.">
        <title>The Global Catalogue of Microorganisms (GCM) 10K type strain sequencing project: providing services to taxonomists for standard genome sequencing and annotation.</title>
        <authorList>
            <consortium name="The Broad Institute Genomics Platform"/>
            <consortium name="The Broad Institute Genome Sequencing Center for Infectious Disease"/>
            <person name="Wu L."/>
            <person name="Ma J."/>
        </authorList>
    </citation>
    <scope>NUCLEOTIDE SEQUENCE [LARGE SCALE GENOMIC DNA]</scope>
    <source>
        <strain evidence="3">CCUG 62215</strain>
    </source>
</reference>
<dbReference type="Proteomes" id="UP001597013">
    <property type="component" value="Unassembled WGS sequence"/>
</dbReference>
<dbReference type="EMBL" id="JBHTJL010000003">
    <property type="protein sequence ID" value="MFD1061728.1"/>
    <property type="molecule type" value="Genomic_DNA"/>
</dbReference>
<name>A0ABW3N213_9FLAO</name>
<dbReference type="PROSITE" id="PS51257">
    <property type="entry name" value="PROKAR_LIPOPROTEIN"/>
    <property type="match status" value="1"/>
</dbReference>